<dbReference type="EnsemblPlants" id="QL07p010661:mrna">
    <property type="protein sequence ID" value="QL07p010661:mrna"/>
    <property type="gene ID" value="QL07p010661"/>
</dbReference>
<feature type="compositionally biased region" description="Acidic residues" evidence="1">
    <location>
        <begin position="310"/>
        <end position="328"/>
    </location>
</feature>
<protein>
    <submittedName>
        <fullName evidence="3">Uncharacterized protein</fullName>
    </submittedName>
</protein>
<reference evidence="3" key="2">
    <citation type="submission" date="2021-01" db="UniProtKB">
        <authorList>
            <consortium name="EnsemblPlants"/>
        </authorList>
    </citation>
    <scope>IDENTIFICATION</scope>
</reference>
<evidence type="ECO:0000256" key="1">
    <source>
        <dbReference type="SAM" id="MobiDB-lite"/>
    </source>
</evidence>
<keyword evidence="2" id="KW-0812">Transmembrane</keyword>
<feature type="compositionally biased region" description="Basic residues" evidence="1">
    <location>
        <begin position="335"/>
        <end position="356"/>
    </location>
</feature>
<reference evidence="3 4" key="1">
    <citation type="journal article" date="2016" name="G3 (Bethesda)">
        <title>First Draft Assembly and Annotation of the Genome of a California Endemic Oak Quercus lobata Nee (Fagaceae).</title>
        <authorList>
            <person name="Sork V.L."/>
            <person name="Fitz-Gibbon S.T."/>
            <person name="Puiu D."/>
            <person name="Crepeau M."/>
            <person name="Gugger P.F."/>
            <person name="Sherman R."/>
            <person name="Stevens K."/>
            <person name="Langley C.H."/>
            <person name="Pellegrini M."/>
            <person name="Salzberg S.L."/>
        </authorList>
    </citation>
    <scope>NUCLEOTIDE SEQUENCE [LARGE SCALE GENOMIC DNA]</scope>
    <source>
        <strain evidence="3 4">cv. SW786</strain>
    </source>
</reference>
<dbReference type="InParanoid" id="A0A7N2M374"/>
<sequence length="502" mass="58127">MKVEMRAMKNLDLSNLPPRGKIEEAESPPSQSHPRLHLKIVDPEIKEAESLPSGPSESYKLYFFFWHVFSPVRYSLYEVDVPIPVPPPPSKAVQDDKIRNPMPLSPILKLKTGKYADDMCCVQLGSMLYFLGGEMKIKNPYIDEDVKKELAVRDVFPKDVYCFELANDHNYRELKAGTAMNSGKASPLAFVADEKIYVIGSSRWDSEENSAYFEMFDPKVDNWIILPNPSIRNVNTIWVGHVVVGRKALITALQPHETERLYCFDLDTHKWANTSIPDYLGNFSGDTQFVEYRLYGCYYDTVAALVPLEEEEEKEQEEEQEEEEESEDKELQQFFKHHRLHQKRSRRRSKRKKRNQKIRSFNNSLSITAFIKSQRRWGAYQDGDQSLGNEVAKDKGKGKETKPSSETKDAAKIQDDAVKAREAEAKDVPTFQPREKVSIKRSRLFFFLIADTIHTSSITARTRLWIKRFRFFFFLIVGTIHTGSIAARTRLWIYHSYELSLL</sequence>
<evidence type="ECO:0000313" key="4">
    <source>
        <dbReference type="Proteomes" id="UP000594261"/>
    </source>
</evidence>
<accession>A0A7N2M374</accession>
<dbReference type="EMBL" id="LRBV02000007">
    <property type="status" value="NOT_ANNOTATED_CDS"/>
    <property type="molecule type" value="Genomic_DNA"/>
</dbReference>
<feature type="region of interest" description="Disordered" evidence="1">
    <location>
        <begin position="382"/>
        <end position="412"/>
    </location>
</feature>
<keyword evidence="2" id="KW-0472">Membrane</keyword>
<keyword evidence="2" id="KW-1133">Transmembrane helix</keyword>
<dbReference type="Gene3D" id="2.120.10.80">
    <property type="entry name" value="Kelch-type beta propeller"/>
    <property type="match status" value="1"/>
</dbReference>
<dbReference type="Pfam" id="PF07893">
    <property type="entry name" value="DUF1668"/>
    <property type="match status" value="1"/>
</dbReference>
<organism evidence="3 4">
    <name type="scientific">Quercus lobata</name>
    <name type="common">Valley oak</name>
    <dbReference type="NCBI Taxonomy" id="97700"/>
    <lineage>
        <taxon>Eukaryota</taxon>
        <taxon>Viridiplantae</taxon>
        <taxon>Streptophyta</taxon>
        <taxon>Embryophyta</taxon>
        <taxon>Tracheophyta</taxon>
        <taxon>Spermatophyta</taxon>
        <taxon>Magnoliopsida</taxon>
        <taxon>eudicotyledons</taxon>
        <taxon>Gunneridae</taxon>
        <taxon>Pentapetalae</taxon>
        <taxon>rosids</taxon>
        <taxon>fabids</taxon>
        <taxon>Fagales</taxon>
        <taxon>Fagaceae</taxon>
        <taxon>Quercus</taxon>
    </lineage>
</organism>
<evidence type="ECO:0000256" key="2">
    <source>
        <dbReference type="SAM" id="Phobius"/>
    </source>
</evidence>
<dbReference type="InterPro" id="IPR015915">
    <property type="entry name" value="Kelch-typ_b-propeller"/>
</dbReference>
<feature type="transmembrane region" description="Helical" evidence="2">
    <location>
        <begin position="471"/>
        <end position="493"/>
    </location>
</feature>
<dbReference type="SUPFAM" id="SSF117281">
    <property type="entry name" value="Kelch motif"/>
    <property type="match status" value="1"/>
</dbReference>
<feature type="compositionally biased region" description="Basic and acidic residues" evidence="1">
    <location>
        <begin position="391"/>
        <end position="412"/>
    </location>
</feature>
<feature type="region of interest" description="Disordered" evidence="1">
    <location>
        <begin position="310"/>
        <end position="356"/>
    </location>
</feature>
<name>A0A7N2M374_QUELO</name>
<evidence type="ECO:0000313" key="3">
    <source>
        <dbReference type="EnsemblPlants" id="QL07p010661:mrna"/>
    </source>
</evidence>
<dbReference type="Gramene" id="QL07p010661:mrna">
    <property type="protein sequence ID" value="QL07p010661:mrna"/>
    <property type="gene ID" value="QL07p010661"/>
</dbReference>
<proteinExistence type="predicted"/>
<feature type="region of interest" description="Disordered" evidence="1">
    <location>
        <begin position="1"/>
        <end position="35"/>
    </location>
</feature>
<dbReference type="InterPro" id="IPR012871">
    <property type="entry name" value="DUF1668_ORYSA"/>
</dbReference>
<keyword evidence="4" id="KW-1185">Reference proteome</keyword>
<dbReference type="AlphaFoldDB" id="A0A7N2M374"/>
<dbReference type="Proteomes" id="UP000594261">
    <property type="component" value="Chromosome 7"/>
</dbReference>